<feature type="non-terminal residue" evidence="1">
    <location>
        <position position="1"/>
    </location>
</feature>
<dbReference type="AlphaFoldDB" id="A0A850XXP5"/>
<gene>
    <name evidence="1" type="primary">Ephx2</name>
    <name evidence="1" type="ORF">AEGCAU_R08552</name>
</gene>
<dbReference type="InterPro" id="IPR023214">
    <property type="entry name" value="HAD_sf"/>
</dbReference>
<evidence type="ECO:0000313" key="1">
    <source>
        <dbReference type="EMBL" id="NWH84353.1"/>
    </source>
</evidence>
<sequence length="62" mass="6955">SCVLSNSWLDDGPGRLLRARLLQRLRSRFPVLLESCRIGIPKPEPGIFSRALRSLGVQPQEV</sequence>
<dbReference type="GO" id="GO:0016787">
    <property type="term" value="F:hydrolase activity"/>
    <property type="evidence" value="ECO:0007669"/>
    <property type="project" value="UniProtKB-KW"/>
</dbReference>
<feature type="non-terminal residue" evidence="1">
    <location>
        <position position="62"/>
    </location>
</feature>
<dbReference type="InterPro" id="IPR036412">
    <property type="entry name" value="HAD-like_sf"/>
</dbReference>
<reference evidence="1" key="1">
    <citation type="submission" date="2019-10" db="EMBL/GenBank/DDBJ databases">
        <title>Bird 10,000 Genomes (B10K) Project - Family phase.</title>
        <authorList>
            <person name="Zhang G."/>
        </authorList>
    </citation>
    <scope>NUCLEOTIDE SEQUENCE</scope>
    <source>
        <strain evidence="1">B10K-DU-002-10</strain>
        <tissue evidence="1">Muscle</tissue>
    </source>
</reference>
<organism evidence="1 2">
    <name type="scientific">Aegithalos caudatus</name>
    <name type="common">Long-tailed tit</name>
    <name type="synonym">Acredula caudata</name>
    <dbReference type="NCBI Taxonomy" id="73327"/>
    <lineage>
        <taxon>Eukaryota</taxon>
        <taxon>Metazoa</taxon>
        <taxon>Chordata</taxon>
        <taxon>Craniata</taxon>
        <taxon>Vertebrata</taxon>
        <taxon>Euteleostomi</taxon>
        <taxon>Archelosauria</taxon>
        <taxon>Archosauria</taxon>
        <taxon>Dinosauria</taxon>
        <taxon>Saurischia</taxon>
        <taxon>Theropoda</taxon>
        <taxon>Coelurosauria</taxon>
        <taxon>Aves</taxon>
        <taxon>Neognathae</taxon>
        <taxon>Neoaves</taxon>
        <taxon>Telluraves</taxon>
        <taxon>Australaves</taxon>
        <taxon>Passeriformes</taxon>
        <taxon>Sylvioidea</taxon>
        <taxon>Aegithalidae</taxon>
        <taxon>Aegithalos</taxon>
    </lineage>
</organism>
<keyword evidence="1" id="KW-0378">Hydrolase</keyword>
<protein>
    <submittedName>
        <fullName evidence="1">HYES hydrolase</fullName>
    </submittedName>
</protein>
<keyword evidence="2" id="KW-1185">Reference proteome</keyword>
<dbReference type="SUPFAM" id="SSF56784">
    <property type="entry name" value="HAD-like"/>
    <property type="match status" value="1"/>
</dbReference>
<dbReference type="Gene3D" id="3.40.50.1000">
    <property type="entry name" value="HAD superfamily/HAD-like"/>
    <property type="match status" value="1"/>
</dbReference>
<comment type="caution">
    <text evidence="1">The sequence shown here is derived from an EMBL/GenBank/DDBJ whole genome shotgun (WGS) entry which is preliminary data.</text>
</comment>
<dbReference type="EMBL" id="WEIU01002525">
    <property type="protein sequence ID" value="NWH84353.1"/>
    <property type="molecule type" value="Genomic_DNA"/>
</dbReference>
<dbReference type="Proteomes" id="UP000628412">
    <property type="component" value="Unassembled WGS sequence"/>
</dbReference>
<evidence type="ECO:0000313" key="2">
    <source>
        <dbReference type="Proteomes" id="UP000628412"/>
    </source>
</evidence>
<name>A0A850XXP5_AEGCA</name>
<proteinExistence type="predicted"/>
<accession>A0A850XXP5</accession>